<evidence type="ECO:0000256" key="3">
    <source>
        <dbReference type="ARBA" id="ARBA00023172"/>
    </source>
</evidence>
<dbReference type="RefSeq" id="WP_322809703.1">
    <property type="nucleotide sequence ID" value="NZ_JAVBVO010000005.1"/>
</dbReference>
<evidence type="ECO:0000256" key="4">
    <source>
        <dbReference type="PROSITE-ProRule" id="PRU01248"/>
    </source>
</evidence>
<dbReference type="Gene3D" id="1.10.150.130">
    <property type="match status" value="1"/>
</dbReference>
<keyword evidence="3" id="KW-0233">DNA recombination</keyword>
<sequence length="289" mass="34609">MFNNDECVNLYIDYLKAKNLSSRTIAKRKSTLKRYLFFVKRVDINKNQKREYLEYLLLTCKKNTVMSYVSDLRNFYDVLITFYDIKLENHFKEINMKTGFRNVEFFYKEEIEKIVLDMEQSKNVTMFQRFIFELLYDTGIRVTECSDIRINDIDLKDRVIRVRGKGGKERLVLYGKCLEPYLIDYLNFRLYLLKFNKQSHSYLMVDMRTAKKLSSNRIYSEISNVGKKLHISINPHKLRHSFATHLLQNGADIRTIQELLGHSSISSTKIYTHVQYKEKQKAIKKYLFR</sequence>
<dbReference type="Pfam" id="PF00589">
    <property type="entry name" value="Phage_integrase"/>
    <property type="match status" value="1"/>
</dbReference>
<reference evidence="7" key="1">
    <citation type="submission" date="2023-08" db="EMBL/GenBank/DDBJ databases">
        <title>Genomic characterization of piscicolin 126 produced by Carnobacterium maltaromaticum CM22 strain isolated from salmon (Salmo salar).</title>
        <authorList>
            <person name="Gonzalez-Gragera E."/>
            <person name="Garcia-Lopez J.D."/>
            <person name="Teso-Perez C."/>
            <person name="Gimenez-Hernandez I."/>
            <person name="Peralta-Sanchez J.M."/>
            <person name="Valdivia E."/>
            <person name="Montalban-Lopez M."/>
            <person name="Martin-Platero A.M."/>
            <person name="Banos A."/>
            <person name="Martinez-Bueno M."/>
        </authorList>
    </citation>
    <scope>NUCLEOTIDE SEQUENCE</scope>
    <source>
        <strain evidence="7">CM22</strain>
    </source>
</reference>
<gene>
    <name evidence="7" type="ORF">RAK27_17965</name>
</gene>
<dbReference type="GO" id="GO:0006310">
    <property type="term" value="P:DNA recombination"/>
    <property type="evidence" value="ECO:0007669"/>
    <property type="project" value="UniProtKB-KW"/>
</dbReference>
<dbReference type="InterPro" id="IPR010998">
    <property type="entry name" value="Integrase_recombinase_N"/>
</dbReference>
<proteinExistence type="inferred from homology"/>
<dbReference type="PANTHER" id="PTHR30349:SF41">
    <property type="entry name" value="INTEGRASE_RECOMBINASE PROTEIN MJ0367-RELATED"/>
    <property type="match status" value="1"/>
</dbReference>
<feature type="domain" description="Core-binding (CB)" evidence="6">
    <location>
        <begin position="2"/>
        <end position="80"/>
    </location>
</feature>
<dbReference type="PROSITE" id="PS51898">
    <property type="entry name" value="TYR_RECOMBINASE"/>
    <property type="match status" value="1"/>
</dbReference>
<protein>
    <submittedName>
        <fullName evidence="7">Tyrosine-type recombinase/integrase</fullName>
    </submittedName>
</protein>
<evidence type="ECO:0000259" key="6">
    <source>
        <dbReference type="PROSITE" id="PS51900"/>
    </source>
</evidence>
<dbReference type="InterPro" id="IPR044068">
    <property type="entry name" value="CB"/>
</dbReference>
<name>A0AAW9K784_CARML</name>
<dbReference type="GO" id="GO:0003677">
    <property type="term" value="F:DNA binding"/>
    <property type="evidence" value="ECO:0007669"/>
    <property type="project" value="UniProtKB-UniRule"/>
</dbReference>
<dbReference type="InterPro" id="IPR011010">
    <property type="entry name" value="DNA_brk_join_enz"/>
</dbReference>
<comment type="similarity">
    <text evidence="1">Belongs to the 'phage' integrase family.</text>
</comment>
<evidence type="ECO:0000256" key="2">
    <source>
        <dbReference type="ARBA" id="ARBA00023125"/>
    </source>
</evidence>
<evidence type="ECO:0000313" key="7">
    <source>
        <dbReference type="EMBL" id="MDZ5760531.1"/>
    </source>
</evidence>
<dbReference type="Gene3D" id="1.10.443.10">
    <property type="entry name" value="Intergrase catalytic core"/>
    <property type="match status" value="1"/>
</dbReference>
<dbReference type="PANTHER" id="PTHR30349">
    <property type="entry name" value="PHAGE INTEGRASE-RELATED"/>
    <property type="match status" value="1"/>
</dbReference>
<evidence type="ECO:0000259" key="5">
    <source>
        <dbReference type="PROSITE" id="PS51898"/>
    </source>
</evidence>
<dbReference type="SUPFAM" id="SSF56349">
    <property type="entry name" value="DNA breaking-rejoining enzymes"/>
    <property type="match status" value="1"/>
</dbReference>
<dbReference type="InterPro" id="IPR002104">
    <property type="entry name" value="Integrase_catalytic"/>
</dbReference>
<dbReference type="EMBL" id="JAVBVO010000005">
    <property type="protein sequence ID" value="MDZ5760531.1"/>
    <property type="molecule type" value="Genomic_DNA"/>
</dbReference>
<evidence type="ECO:0000256" key="1">
    <source>
        <dbReference type="ARBA" id="ARBA00008857"/>
    </source>
</evidence>
<keyword evidence="2 4" id="KW-0238">DNA-binding</keyword>
<dbReference type="AlphaFoldDB" id="A0AAW9K784"/>
<dbReference type="GO" id="GO:0015074">
    <property type="term" value="P:DNA integration"/>
    <property type="evidence" value="ECO:0007669"/>
    <property type="project" value="InterPro"/>
</dbReference>
<organism evidence="7 8">
    <name type="scientific">Carnobacterium maltaromaticum</name>
    <name type="common">Carnobacterium piscicola</name>
    <dbReference type="NCBI Taxonomy" id="2751"/>
    <lineage>
        <taxon>Bacteria</taxon>
        <taxon>Bacillati</taxon>
        <taxon>Bacillota</taxon>
        <taxon>Bacilli</taxon>
        <taxon>Lactobacillales</taxon>
        <taxon>Carnobacteriaceae</taxon>
        <taxon>Carnobacterium</taxon>
    </lineage>
</organism>
<dbReference type="InterPro" id="IPR050090">
    <property type="entry name" value="Tyrosine_recombinase_XerCD"/>
</dbReference>
<dbReference type="Proteomes" id="UP001290462">
    <property type="component" value="Unassembled WGS sequence"/>
</dbReference>
<feature type="domain" description="Tyr recombinase" evidence="5">
    <location>
        <begin position="101"/>
        <end position="285"/>
    </location>
</feature>
<dbReference type="InterPro" id="IPR013762">
    <property type="entry name" value="Integrase-like_cat_sf"/>
</dbReference>
<accession>A0AAW9K784</accession>
<dbReference type="PROSITE" id="PS51900">
    <property type="entry name" value="CB"/>
    <property type="match status" value="1"/>
</dbReference>
<evidence type="ECO:0000313" key="8">
    <source>
        <dbReference type="Proteomes" id="UP001290462"/>
    </source>
</evidence>
<comment type="caution">
    <text evidence="7">The sequence shown here is derived from an EMBL/GenBank/DDBJ whole genome shotgun (WGS) entry which is preliminary data.</text>
</comment>